<evidence type="ECO:0000313" key="2">
    <source>
        <dbReference type="WBParaSite" id="ES5_v2.g24583.t1"/>
    </source>
</evidence>
<accession>A0AC34G4B5</accession>
<dbReference type="WBParaSite" id="ES5_v2.g24583.t1">
    <property type="protein sequence ID" value="ES5_v2.g24583.t1"/>
    <property type="gene ID" value="ES5_v2.g24583"/>
</dbReference>
<reference evidence="2" key="1">
    <citation type="submission" date="2022-11" db="UniProtKB">
        <authorList>
            <consortium name="WormBaseParasite"/>
        </authorList>
    </citation>
    <scope>IDENTIFICATION</scope>
</reference>
<dbReference type="Proteomes" id="UP000887579">
    <property type="component" value="Unplaced"/>
</dbReference>
<organism evidence="1 2">
    <name type="scientific">Panagrolaimus sp. ES5</name>
    <dbReference type="NCBI Taxonomy" id="591445"/>
    <lineage>
        <taxon>Eukaryota</taxon>
        <taxon>Metazoa</taxon>
        <taxon>Ecdysozoa</taxon>
        <taxon>Nematoda</taxon>
        <taxon>Chromadorea</taxon>
        <taxon>Rhabditida</taxon>
        <taxon>Tylenchina</taxon>
        <taxon>Panagrolaimomorpha</taxon>
        <taxon>Panagrolaimoidea</taxon>
        <taxon>Panagrolaimidae</taxon>
        <taxon>Panagrolaimus</taxon>
    </lineage>
</organism>
<proteinExistence type="predicted"/>
<name>A0AC34G4B5_9BILA</name>
<protein>
    <submittedName>
        <fullName evidence="2">DNA-directed RNA polymerase</fullName>
    </submittedName>
</protein>
<evidence type="ECO:0000313" key="1">
    <source>
        <dbReference type="Proteomes" id="UP000887579"/>
    </source>
</evidence>
<sequence length="378" mass="43230">MECEIASYHVESYNYLADTGIKLAALDVPAIKFRTLNGENTEIKFVDAQLGKPSIGASKASTQIDRIPIFPAECRQRGLTYRAPLNIRLGVLTNGVKVYDINFEAGEIPVMLRSNRCHLYEKNQAELIKHNEEPLERGGYFICKGSEKVYINTGIIRLLVCNRSNYPYAIVRNSYKGKGKFFTEFGIMMRSVREMHSAAISVLHYLDTSTFVMSIQYRREIFYVPFMYLLRALTDLNDFQIFEHITRGRPEDGFFAACVKNMIRNARAEKVDSRQAALRALGSSFRVVLNDRLAPWETDEDAASFILKYCLCIHLPNDEDKFFCLIYQAQKLMALVQGQILGETPDSPQFQEASVSGHIMLAFIRERLENQLVLLKRK</sequence>